<dbReference type="EMBL" id="LUCM01001010">
    <property type="protein sequence ID" value="KAA0199649.1"/>
    <property type="molecule type" value="Genomic_DNA"/>
</dbReference>
<dbReference type="Proteomes" id="UP000728185">
    <property type="component" value="Unassembled WGS sequence"/>
</dbReference>
<comment type="caution">
    <text evidence="2">The sequence shown here is derived from an EMBL/GenBank/DDBJ whole genome shotgun (WGS) entry which is preliminary data.</text>
</comment>
<feature type="compositionally biased region" description="Low complexity" evidence="1">
    <location>
        <begin position="83"/>
        <end position="98"/>
    </location>
</feature>
<feature type="region of interest" description="Disordered" evidence="1">
    <location>
        <begin position="122"/>
        <end position="220"/>
    </location>
</feature>
<gene>
    <name evidence="2" type="ORF">FBUS_08199</name>
</gene>
<sequence>MNDYSNRVGRSSTSYTLSQLCESSTRLSRSRYQAGLRSAHSIQVPHVDTPNPIRRSATLEGRTRLICITPSSTRESWLKRAQSPSVSSSPSNNMEPVSAPFPNSHSDGALMKRLVRGAGIRGAAKSKSPYRTRFGGQISNSHTSELSENGVSPSASNDLEDSFRVSADRTVSRSSKISEPVQNITRRTQGPVNRPTLHPPIMHISRPSVPNLKQEPVDQSGEARCVTASEELESPRMRSSQSDQLVNEVKHVNRGNSRKFTSDVSSSIKPSKADFSPKQSRSIRKPRLMFTRALLEEKSSPLIKYCYVHSKEHFIANGKSLL</sequence>
<feature type="region of interest" description="Disordered" evidence="1">
    <location>
        <begin position="77"/>
        <end position="105"/>
    </location>
</feature>
<reference evidence="2" key="1">
    <citation type="submission" date="2019-05" db="EMBL/GenBank/DDBJ databases">
        <title>Annotation for the trematode Fasciolopsis buski.</title>
        <authorList>
            <person name="Choi Y.-J."/>
        </authorList>
    </citation>
    <scope>NUCLEOTIDE SEQUENCE</scope>
    <source>
        <strain evidence="2">HT</strain>
        <tissue evidence="2">Whole worm</tissue>
    </source>
</reference>
<evidence type="ECO:0000256" key="1">
    <source>
        <dbReference type="SAM" id="MobiDB-lite"/>
    </source>
</evidence>
<feature type="compositionally biased region" description="Polar residues" evidence="1">
    <location>
        <begin position="258"/>
        <end position="269"/>
    </location>
</feature>
<accession>A0A8E0S8A3</accession>
<organism evidence="2 3">
    <name type="scientific">Fasciolopsis buskii</name>
    <dbReference type="NCBI Taxonomy" id="27845"/>
    <lineage>
        <taxon>Eukaryota</taxon>
        <taxon>Metazoa</taxon>
        <taxon>Spiralia</taxon>
        <taxon>Lophotrochozoa</taxon>
        <taxon>Platyhelminthes</taxon>
        <taxon>Trematoda</taxon>
        <taxon>Digenea</taxon>
        <taxon>Plagiorchiida</taxon>
        <taxon>Echinostomata</taxon>
        <taxon>Echinostomatoidea</taxon>
        <taxon>Fasciolidae</taxon>
        <taxon>Fasciolopsis</taxon>
    </lineage>
</organism>
<evidence type="ECO:0000313" key="3">
    <source>
        <dbReference type="Proteomes" id="UP000728185"/>
    </source>
</evidence>
<evidence type="ECO:0000313" key="2">
    <source>
        <dbReference type="EMBL" id="KAA0199649.1"/>
    </source>
</evidence>
<dbReference type="AlphaFoldDB" id="A0A8E0S8A3"/>
<feature type="compositionally biased region" description="Polar residues" evidence="1">
    <location>
        <begin position="137"/>
        <end position="157"/>
    </location>
</feature>
<feature type="compositionally biased region" description="Polar residues" evidence="1">
    <location>
        <begin position="172"/>
        <end position="191"/>
    </location>
</feature>
<protein>
    <submittedName>
        <fullName evidence="2">Uncharacterized protein</fullName>
    </submittedName>
</protein>
<feature type="region of interest" description="Disordered" evidence="1">
    <location>
        <begin position="257"/>
        <end position="280"/>
    </location>
</feature>
<feature type="compositionally biased region" description="Basic and acidic residues" evidence="1">
    <location>
        <begin position="161"/>
        <end position="171"/>
    </location>
</feature>
<proteinExistence type="predicted"/>
<dbReference type="OrthoDB" id="6281777at2759"/>
<name>A0A8E0S8A3_9TREM</name>
<keyword evidence="3" id="KW-1185">Reference proteome</keyword>